<reference evidence="1 2" key="1">
    <citation type="submission" date="2019-09" db="EMBL/GenBank/DDBJ databases">
        <authorList>
            <person name="Ou C."/>
        </authorList>
    </citation>
    <scope>NUCLEOTIDE SEQUENCE [LARGE SCALE GENOMIC DNA]</scope>
    <source>
        <strain evidence="1">S2</strain>
        <tissue evidence="1">Leaf</tissue>
    </source>
</reference>
<name>A0A5N5I151_9ROSA</name>
<evidence type="ECO:0000313" key="1">
    <source>
        <dbReference type="EMBL" id="KAB2632857.1"/>
    </source>
</evidence>
<comment type="caution">
    <text evidence="1">The sequence shown here is derived from an EMBL/GenBank/DDBJ whole genome shotgun (WGS) entry which is preliminary data.</text>
</comment>
<accession>A0A5N5I151</accession>
<dbReference type="Gene3D" id="3.60.60.10">
    <property type="entry name" value="Penicillin V Acylase, Chain A"/>
    <property type="match status" value="1"/>
</dbReference>
<dbReference type="EMBL" id="SMOL01000120">
    <property type="protein sequence ID" value="KAB2632857.1"/>
    <property type="molecule type" value="Genomic_DNA"/>
</dbReference>
<reference evidence="2" key="2">
    <citation type="submission" date="2019-10" db="EMBL/GenBank/DDBJ databases">
        <title>A de novo genome assembly of a pear dwarfing rootstock.</title>
        <authorList>
            <person name="Wang F."/>
            <person name="Wang J."/>
            <person name="Li S."/>
            <person name="Zhang Y."/>
            <person name="Fang M."/>
            <person name="Ma L."/>
            <person name="Zhao Y."/>
            <person name="Jiang S."/>
        </authorList>
    </citation>
    <scope>NUCLEOTIDE SEQUENCE [LARGE SCALE GENOMIC DNA]</scope>
</reference>
<dbReference type="InterPro" id="IPR047801">
    <property type="entry name" value="Peptidase_C45"/>
</dbReference>
<keyword evidence="2" id="KW-1185">Reference proteome</keyword>
<evidence type="ECO:0000313" key="2">
    <source>
        <dbReference type="Proteomes" id="UP000327157"/>
    </source>
</evidence>
<proteinExistence type="predicted"/>
<dbReference type="PANTHER" id="PTHR34180">
    <property type="entry name" value="PEPTIDASE C45"/>
    <property type="match status" value="1"/>
</dbReference>
<dbReference type="Proteomes" id="UP000327157">
    <property type="component" value="Chromosome 6"/>
</dbReference>
<reference evidence="1 2" key="3">
    <citation type="submission" date="2019-11" db="EMBL/GenBank/DDBJ databases">
        <title>A de novo genome assembly of a pear dwarfing rootstock.</title>
        <authorList>
            <person name="Wang F."/>
            <person name="Wang J."/>
            <person name="Li S."/>
            <person name="Zhang Y."/>
            <person name="Fang M."/>
            <person name="Ma L."/>
            <person name="Zhao Y."/>
            <person name="Jiang S."/>
        </authorList>
    </citation>
    <scope>NUCLEOTIDE SEQUENCE [LARGE SCALE GENOMIC DNA]</scope>
    <source>
        <strain evidence="1">S2</strain>
        <tissue evidence="1">Leaf</tissue>
    </source>
</reference>
<sequence length="213" mass="23712">MCADNYNQLQEGDSSVSSKEDANAVVIPWQLLHPMRTQMLPTLTSAFDSAYLIKGTLSDGISFIAYTYAGELPSCAFGPNTRGLVRNGRNKLRNFVSRDLLEASSIKHTLCVKTHTVGHSYNLIDTKTRRILNVETASKQCVSFYEVGATPFFHAYMYLLITIQQLCKKHKNVQDEKSITRQSRVTAVLPGPLLHALCTAVIDLDEQTLSIMP</sequence>
<organism evidence="1 2">
    <name type="scientific">Pyrus ussuriensis x Pyrus communis</name>
    <dbReference type="NCBI Taxonomy" id="2448454"/>
    <lineage>
        <taxon>Eukaryota</taxon>
        <taxon>Viridiplantae</taxon>
        <taxon>Streptophyta</taxon>
        <taxon>Embryophyta</taxon>
        <taxon>Tracheophyta</taxon>
        <taxon>Spermatophyta</taxon>
        <taxon>Magnoliopsida</taxon>
        <taxon>eudicotyledons</taxon>
        <taxon>Gunneridae</taxon>
        <taxon>Pentapetalae</taxon>
        <taxon>rosids</taxon>
        <taxon>fabids</taxon>
        <taxon>Rosales</taxon>
        <taxon>Rosaceae</taxon>
        <taxon>Amygdaloideae</taxon>
        <taxon>Maleae</taxon>
        <taxon>Pyrus</taxon>
    </lineage>
</organism>
<dbReference type="AlphaFoldDB" id="A0A5N5I151"/>
<gene>
    <name evidence="1" type="ORF">D8674_029104</name>
</gene>
<dbReference type="OrthoDB" id="189997at2759"/>
<protein>
    <submittedName>
        <fullName evidence="1">Uncharacterized protein</fullName>
    </submittedName>
</protein>
<dbReference type="PANTHER" id="PTHR34180:SF1">
    <property type="entry name" value="BETA-ALANYL-DOPAMINE_CARCININE HYDROLASE"/>
    <property type="match status" value="1"/>
</dbReference>